<dbReference type="InterPro" id="IPR011990">
    <property type="entry name" value="TPR-like_helical_dom_sf"/>
</dbReference>
<protein>
    <submittedName>
        <fullName evidence="4">Uncharacterized protein</fullName>
    </submittedName>
</protein>
<dbReference type="EMBL" id="VYZN01002621">
    <property type="protein sequence ID" value="KAE9521597.1"/>
    <property type="molecule type" value="Genomic_DNA"/>
</dbReference>
<dbReference type="PANTHER" id="PTHR44858">
    <property type="entry name" value="TETRATRICOPEPTIDE REPEAT PROTEIN 6"/>
    <property type="match status" value="1"/>
</dbReference>
<feature type="repeat" description="TPR" evidence="3">
    <location>
        <begin position="95"/>
        <end position="128"/>
    </location>
</feature>
<dbReference type="Proteomes" id="UP000475862">
    <property type="component" value="Unassembled WGS sequence"/>
</dbReference>
<organism evidence="4 5">
    <name type="scientific">Aphis glycines</name>
    <name type="common">Soybean aphid</name>
    <dbReference type="NCBI Taxonomy" id="307491"/>
    <lineage>
        <taxon>Eukaryota</taxon>
        <taxon>Metazoa</taxon>
        <taxon>Ecdysozoa</taxon>
        <taxon>Arthropoda</taxon>
        <taxon>Hexapoda</taxon>
        <taxon>Insecta</taxon>
        <taxon>Pterygota</taxon>
        <taxon>Neoptera</taxon>
        <taxon>Paraneoptera</taxon>
        <taxon>Hemiptera</taxon>
        <taxon>Sternorrhyncha</taxon>
        <taxon>Aphidomorpha</taxon>
        <taxon>Aphidoidea</taxon>
        <taxon>Aphididae</taxon>
        <taxon>Aphidini</taxon>
        <taxon>Aphis</taxon>
        <taxon>Aphis</taxon>
    </lineage>
</organism>
<comment type="caution">
    <text evidence="4">The sequence shown here is derived from an EMBL/GenBank/DDBJ whole genome shotgun (WGS) entry which is preliminary data.</text>
</comment>
<evidence type="ECO:0000256" key="1">
    <source>
        <dbReference type="ARBA" id="ARBA00022737"/>
    </source>
</evidence>
<dbReference type="Pfam" id="PF13181">
    <property type="entry name" value="TPR_8"/>
    <property type="match status" value="2"/>
</dbReference>
<dbReference type="PROSITE" id="PS50293">
    <property type="entry name" value="TPR_REGION"/>
    <property type="match status" value="1"/>
</dbReference>
<feature type="repeat" description="TPR" evidence="3">
    <location>
        <begin position="61"/>
        <end position="94"/>
    </location>
</feature>
<evidence type="ECO:0000313" key="5">
    <source>
        <dbReference type="Proteomes" id="UP000475862"/>
    </source>
</evidence>
<dbReference type="Gene3D" id="1.25.40.10">
    <property type="entry name" value="Tetratricopeptide repeat domain"/>
    <property type="match status" value="3"/>
</dbReference>
<keyword evidence="5" id="KW-1185">Reference proteome</keyword>
<sequence length="273" mass="31613">MDMSPSQNKTKKAKQIIRVEVIADQHCEALSEIGDLYFWAERYEEAILNYQKALELNPNMEDTLYNLGKVYFKITDYQKSVEALVNASKLAPKNVTVLRFLAIAYYYQGDMLMSVETYKKCLKLQPDDLEINVELALIYLHNLKNLHEAEKCFKKCIQLNAERVDLYRNLLQIYQQLNKHKDVFNICMILGDLYLKKSDPENARNAFTTALYLNPKNAEAHWKLGLAMHLLGHYDLAIISCQYGLGKLRYNYANKLIPDFVHPSSDSTVNGKR</sequence>
<dbReference type="OrthoDB" id="6618506at2759"/>
<feature type="repeat" description="TPR" evidence="3">
    <location>
        <begin position="184"/>
        <end position="217"/>
    </location>
</feature>
<dbReference type="PROSITE" id="PS50005">
    <property type="entry name" value="TPR"/>
    <property type="match status" value="4"/>
</dbReference>
<keyword evidence="2 3" id="KW-0802">TPR repeat</keyword>
<dbReference type="Pfam" id="PF13414">
    <property type="entry name" value="TPR_11"/>
    <property type="match status" value="2"/>
</dbReference>
<dbReference type="SUPFAM" id="SSF48452">
    <property type="entry name" value="TPR-like"/>
    <property type="match status" value="1"/>
</dbReference>
<feature type="repeat" description="TPR" evidence="3">
    <location>
        <begin position="27"/>
        <end position="60"/>
    </location>
</feature>
<evidence type="ECO:0000256" key="2">
    <source>
        <dbReference type="ARBA" id="ARBA00022803"/>
    </source>
</evidence>
<dbReference type="SMART" id="SM00028">
    <property type="entry name" value="TPR"/>
    <property type="match status" value="6"/>
</dbReference>
<evidence type="ECO:0000256" key="3">
    <source>
        <dbReference type="PROSITE-ProRule" id="PRU00339"/>
    </source>
</evidence>
<reference evidence="4 5" key="1">
    <citation type="submission" date="2019-08" db="EMBL/GenBank/DDBJ databases">
        <title>The genome of the soybean aphid Biotype 1, its phylome, world population structure and adaptation to the North American continent.</title>
        <authorList>
            <person name="Giordano R."/>
            <person name="Donthu R.K."/>
            <person name="Hernandez A.G."/>
            <person name="Wright C.L."/>
            <person name="Zimin A.V."/>
        </authorList>
    </citation>
    <scope>NUCLEOTIDE SEQUENCE [LARGE SCALE GENOMIC DNA]</scope>
    <source>
        <tissue evidence="4">Whole aphids</tissue>
    </source>
</reference>
<evidence type="ECO:0000313" key="4">
    <source>
        <dbReference type="EMBL" id="KAE9521597.1"/>
    </source>
</evidence>
<dbReference type="InterPro" id="IPR050498">
    <property type="entry name" value="Ycf3"/>
</dbReference>
<accession>A0A6G0SVB3</accession>
<proteinExistence type="predicted"/>
<dbReference type="PANTHER" id="PTHR44858:SF1">
    <property type="entry name" value="UDP-N-ACETYLGLUCOSAMINE--PEPTIDE N-ACETYLGLUCOSAMINYLTRANSFERASE SPINDLY-RELATED"/>
    <property type="match status" value="1"/>
</dbReference>
<dbReference type="AlphaFoldDB" id="A0A6G0SVB3"/>
<gene>
    <name evidence="4" type="ORF">AGLY_018005</name>
</gene>
<keyword evidence="1" id="KW-0677">Repeat</keyword>
<name>A0A6G0SVB3_APHGL</name>
<dbReference type="InterPro" id="IPR019734">
    <property type="entry name" value="TPR_rpt"/>
</dbReference>